<sequence length="312" mass="33431">MHVDHTLSHESALHTSWNNDHEPALRVESGDVVTFECLPDSGTRITSETESADLPETEFVGHHLTGPVAIDGAEPGDVLQIDLLEIEHGDWGYTLIRPGETGKGLLPEAFPDPYIYHWDLGEEVAPFEDGIEVPIDPFPGVVGVAPAADGEHSTGPPRHVGGNVDVKHLTAGSTVYLPVAVEDALFSIGDGHAAQGDGEVCVSAIETPTTITARVTRRSDLAIDAPQFETTGPFTPSGRDEPTYATTGIRDDLMDATKDAVSAMIGHLVEGRDLTREEAYVLCSVAVDLKINEVVDRPNWVVSAYLAESLLE</sequence>
<dbReference type="EMBL" id="JBHSXL010000008">
    <property type="protein sequence ID" value="MFC6892711.1"/>
    <property type="molecule type" value="Genomic_DNA"/>
</dbReference>
<evidence type="ECO:0000313" key="1">
    <source>
        <dbReference type="EMBL" id="MFC6892711.1"/>
    </source>
</evidence>
<comment type="caution">
    <text evidence="1">The sequence shown here is derived from an EMBL/GenBank/DDBJ whole genome shotgun (WGS) entry which is preliminary data.</text>
</comment>
<organism evidence="1 2">
    <name type="scientific">Halopenitus salinus</name>
    <dbReference type="NCBI Taxonomy" id="1198295"/>
    <lineage>
        <taxon>Archaea</taxon>
        <taxon>Methanobacteriati</taxon>
        <taxon>Methanobacteriota</taxon>
        <taxon>Stenosarchaea group</taxon>
        <taxon>Halobacteria</taxon>
        <taxon>Halobacteriales</taxon>
        <taxon>Haloferacaceae</taxon>
        <taxon>Halopenitus</taxon>
    </lineage>
</organism>
<dbReference type="RefSeq" id="WP_379743420.1">
    <property type="nucleotide sequence ID" value="NZ_JBHSVN010000001.1"/>
</dbReference>
<dbReference type="PANTHER" id="PTHR31891">
    <property type="entry name" value="FORMAMIDASE C869.04-RELATED"/>
    <property type="match status" value="1"/>
</dbReference>
<keyword evidence="2" id="KW-1185">Reference proteome</keyword>
<proteinExistence type="predicted"/>
<dbReference type="Pfam" id="PF03069">
    <property type="entry name" value="FmdA_AmdA"/>
    <property type="match status" value="2"/>
</dbReference>
<dbReference type="Gene3D" id="2.60.120.580">
    <property type="entry name" value="Acetamidase/Formamidase-like domains"/>
    <property type="match status" value="2"/>
</dbReference>
<reference evidence="1 2" key="1">
    <citation type="journal article" date="2019" name="Int. J. Syst. Evol. Microbiol.">
        <title>The Global Catalogue of Microorganisms (GCM) 10K type strain sequencing project: providing services to taxonomists for standard genome sequencing and annotation.</title>
        <authorList>
            <consortium name="The Broad Institute Genomics Platform"/>
            <consortium name="The Broad Institute Genome Sequencing Center for Infectious Disease"/>
            <person name="Wu L."/>
            <person name="Ma J."/>
        </authorList>
    </citation>
    <scope>NUCLEOTIDE SEQUENCE [LARGE SCALE GENOMIC DNA]</scope>
    <source>
        <strain evidence="1 2">SKJ47</strain>
    </source>
</reference>
<dbReference type="AlphaFoldDB" id="A0ABD5UTK2"/>
<dbReference type="InterPro" id="IPR004304">
    <property type="entry name" value="FmdA_AmdA"/>
</dbReference>
<name>A0ABD5UTK2_9EURY</name>
<dbReference type="Gene3D" id="3.10.28.20">
    <property type="entry name" value="Acetamidase/Formamidase-like domains"/>
    <property type="match status" value="1"/>
</dbReference>
<protein>
    <submittedName>
        <fullName evidence="1">Acetamidase/formamidase family protein</fullName>
    </submittedName>
</protein>
<evidence type="ECO:0000313" key="2">
    <source>
        <dbReference type="Proteomes" id="UP001596296"/>
    </source>
</evidence>
<gene>
    <name evidence="1" type="ORF">ACFQE9_08855</name>
</gene>
<dbReference type="Proteomes" id="UP001596296">
    <property type="component" value="Unassembled WGS sequence"/>
</dbReference>
<dbReference type="PANTHER" id="PTHR31891:SF1">
    <property type="entry name" value="FORMAMIDASE C869.04-RELATED"/>
    <property type="match status" value="1"/>
</dbReference>
<dbReference type="SUPFAM" id="SSF141130">
    <property type="entry name" value="Acetamidase/Formamidase-like"/>
    <property type="match status" value="1"/>
</dbReference>
<accession>A0ABD5UTK2</accession>